<gene>
    <name evidence="1" type="ORF">THAOC_20892</name>
</gene>
<dbReference type="EMBL" id="AGNL01023925">
    <property type="protein sequence ID" value="EJK58946.1"/>
    <property type="molecule type" value="Genomic_DNA"/>
</dbReference>
<comment type="caution">
    <text evidence="1">The sequence shown here is derived from an EMBL/GenBank/DDBJ whole genome shotgun (WGS) entry which is preliminary data.</text>
</comment>
<proteinExistence type="predicted"/>
<dbReference type="Proteomes" id="UP000266841">
    <property type="component" value="Unassembled WGS sequence"/>
</dbReference>
<sequence>QRQSTWLVDSKPGKNALRRRAPNHPIHPDYRSLRFAPASATRIGNPWSGLTRDPLRYKKRGRRRRKVVLLSY</sequence>
<reference evidence="1 2" key="1">
    <citation type="journal article" date="2012" name="Genome Biol.">
        <title>Genome and low-iron response of an oceanic diatom adapted to chronic iron limitation.</title>
        <authorList>
            <person name="Lommer M."/>
            <person name="Specht M."/>
            <person name="Roy A.S."/>
            <person name="Kraemer L."/>
            <person name="Andreson R."/>
            <person name="Gutowska M.A."/>
            <person name="Wolf J."/>
            <person name="Bergner S.V."/>
            <person name="Schilhabel M.B."/>
            <person name="Klostermeier U.C."/>
            <person name="Beiko R.G."/>
            <person name="Rosenstiel P."/>
            <person name="Hippler M."/>
            <person name="Laroche J."/>
        </authorList>
    </citation>
    <scope>NUCLEOTIDE SEQUENCE [LARGE SCALE GENOMIC DNA]</scope>
    <source>
        <strain evidence="1 2">CCMP1005</strain>
    </source>
</reference>
<feature type="non-terminal residue" evidence="1">
    <location>
        <position position="1"/>
    </location>
</feature>
<keyword evidence="2" id="KW-1185">Reference proteome</keyword>
<evidence type="ECO:0000313" key="2">
    <source>
        <dbReference type="Proteomes" id="UP000266841"/>
    </source>
</evidence>
<dbReference type="AlphaFoldDB" id="K0SDB5"/>
<name>K0SDB5_THAOC</name>
<accession>K0SDB5</accession>
<evidence type="ECO:0000313" key="1">
    <source>
        <dbReference type="EMBL" id="EJK58946.1"/>
    </source>
</evidence>
<organism evidence="1 2">
    <name type="scientific">Thalassiosira oceanica</name>
    <name type="common">Marine diatom</name>
    <dbReference type="NCBI Taxonomy" id="159749"/>
    <lineage>
        <taxon>Eukaryota</taxon>
        <taxon>Sar</taxon>
        <taxon>Stramenopiles</taxon>
        <taxon>Ochrophyta</taxon>
        <taxon>Bacillariophyta</taxon>
        <taxon>Coscinodiscophyceae</taxon>
        <taxon>Thalassiosirophycidae</taxon>
        <taxon>Thalassiosirales</taxon>
        <taxon>Thalassiosiraceae</taxon>
        <taxon>Thalassiosira</taxon>
    </lineage>
</organism>
<protein>
    <submittedName>
        <fullName evidence="1">Uncharacterized protein</fullName>
    </submittedName>
</protein>